<feature type="compositionally biased region" description="Pro residues" evidence="5">
    <location>
        <begin position="346"/>
        <end position="360"/>
    </location>
</feature>
<dbReference type="EMBL" id="BOPF01000015">
    <property type="protein sequence ID" value="GIJ47577.1"/>
    <property type="molecule type" value="Genomic_DNA"/>
</dbReference>
<feature type="compositionally biased region" description="Basic and acidic residues" evidence="5">
    <location>
        <begin position="476"/>
        <end position="485"/>
    </location>
</feature>
<dbReference type="InterPro" id="IPR008271">
    <property type="entry name" value="Ser/Thr_kinase_AS"/>
</dbReference>
<dbReference type="InterPro" id="IPR011009">
    <property type="entry name" value="Kinase-like_dom_sf"/>
</dbReference>
<keyword evidence="6" id="KW-0812">Transmembrane</keyword>
<dbReference type="GO" id="GO:0005524">
    <property type="term" value="F:ATP binding"/>
    <property type="evidence" value="ECO:0007669"/>
    <property type="project" value="UniProtKB-UniRule"/>
</dbReference>
<keyword evidence="3 4" id="KW-0067">ATP-binding</keyword>
<dbReference type="PROSITE" id="PS50011">
    <property type="entry name" value="PROTEIN_KINASE_DOM"/>
    <property type="match status" value="1"/>
</dbReference>
<dbReference type="SUPFAM" id="SSF56112">
    <property type="entry name" value="Protein kinase-like (PK-like)"/>
    <property type="match status" value="1"/>
</dbReference>
<dbReference type="PANTHER" id="PTHR45832:SF22">
    <property type="entry name" value="SERINE_THREONINE-PROTEIN KINASE SAMKA-RELATED"/>
    <property type="match status" value="1"/>
</dbReference>
<feature type="compositionally biased region" description="Acidic residues" evidence="5">
    <location>
        <begin position="701"/>
        <end position="712"/>
    </location>
</feature>
<name>A0A8J4DST9_9ACTN</name>
<keyword evidence="9" id="KW-1185">Reference proteome</keyword>
<evidence type="ECO:0000313" key="9">
    <source>
        <dbReference type="Proteomes" id="UP000619260"/>
    </source>
</evidence>
<dbReference type="GO" id="GO:0004672">
    <property type="term" value="F:protein kinase activity"/>
    <property type="evidence" value="ECO:0007669"/>
    <property type="project" value="InterPro"/>
</dbReference>
<feature type="compositionally biased region" description="Low complexity" evidence="5">
    <location>
        <begin position="663"/>
        <end position="700"/>
    </location>
</feature>
<feature type="compositionally biased region" description="Polar residues" evidence="5">
    <location>
        <begin position="786"/>
        <end position="802"/>
    </location>
</feature>
<feature type="compositionally biased region" description="Low complexity" evidence="5">
    <location>
        <begin position="302"/>
        <end position="311"/>
    </location>
</feature>
<feature type="transmembrane region" description="Helical" evidence="6">
    <location>
        <begin position="904"/>
        <end position="923"/>
    </location>
</feature>
<feature type="compositionally biased region" description="Low complexity" evidence="5">
    <location>
        <begin position="826"/>
        <end position="840"/>
    </location>
</feature>
<dbReference type="CDD" id="cd14014">
    <property type="entry name" value="STKc_PknB_like"/>
    <property type="match status" value="1"/>
</dbReference>
<evidence type="ECO:0000256" key="4">
    <source>
        <dbReference type="PROSITE-ProRule" id="PRU10141"/>
    </source>
</evidence>
<dbReference type="InterPro" id="IPR017441">
    <property type="entry name" value="Protein_kinase_ATP_BS"/>
</dbReference>
<evidence type="ECO:0000256" key="6">
    <source>
        <dbReference type="SAM" id="Phobius"/>
    </source>
</evidence>
<evidence type="ECO:0000256" key="1">
    <source>
        <dbReference type="ARBA" id="ARBA00008874"/>
    </source>
</evidence>
<keyword evidence="2 4" id="KW-0547">Nucleotide-binding</keyword>
<keyword evidence="6" id="KW-0472">Membrane</keyword>
<dbReference type="InterPro" id="IPR051931">
    <property type="entry name" value="PAK3-like"/>
</dbReference>
<feature type="region of interest" description="Disordered" evidence="5">
    <location>
        <begin position="298"/>
        <end position="877"/>
    </location>
</feature>
<evidence type="ECO:0000259" key="7">
    <source>
        <dbReference type="PROSITE" id="PS50011"/>
    </source>
</evidence>
<feature type="compositionally biased region" description="Low complexity" evidence="5">
    <location>
        <begin position="440"/>
        <end position="475"/>
    </location>
</feature>
<dbReference type="Gene3D" id="1.10.510.10">
    <property type="entry name" value="Transferase(Phosphotransferase) domain 1"/>
    <property type="match status" value="1"/>
</dbReference>
<evidence type="ECO:0000313" key="8">
    <source>
        <dbReference type="EMBL" id="GIJ47577.1"/>
    </source>
</evidence>
<protein>
    <recommendedName>
        <fullName evidence="7">Protein kinase domain-containing protein</fullName>
    </recommendedName>
</protein>
<dbReference type="Pfam" id="PF00069">
    <property type="entry name" value="Pkinase"/>
    <property type="match status" value="1"/>
</dbReference>
<feature type="compositionally biased region" description="Acidic residues" evidence="5">
    <location>
        <begin position="761"/>
        <end position="771"/>
    </location>
</feature>
<feature type="compositionally biased region" description="Pro residues" evidence="5">
    <location>
        <begin position="312"/>
        <end position="327"/>
    </location>
</feature>
<gene>
    <name evidence="8" type="ORF">Val02_44630</name>
</gene>
<dbReference type="InterPro" id="IPR000719">
    <property type="entry name" value="Prot_kinase_dom"/>
</dbReference>
<evidence type="ECO:0000256" key="3">
    <source>
        <dbReference type="ARBA" id="ARBA00022840"/>
    </source>
</evidence>
<comment type="caution">
    <text evidence="8">The sequence shown here is derived from an EMBL/GenBank/DDBJ whole genome shotgun (WGS) entry which is preliminary data.</text>
</comment>
<feature type="region of interest" description="Disordered" evidence="5">
    <location>
        <begin position="1043"/>
        <end position="1063"/>
    </location>
</feature>
<accession>A0A8J4DST9</accession>
<proteinExistence type="inferred from homology"/>
<organism evidence="8 9">
    <name type="scientific">Virgisporangium aliadipatigenens</name>
    <dbReference type="NCBI Taxonomy" id="741659"/>
    <lineage>
        <taxon>Bacteria</taxon>
        <taxon>Bacillati</taxon>
        <taxon>Actinomycetota</taxon>
        <taxon>Actinomycetes</taxon>
        <taxon>Micromonosporales</taxon>
        <taxon>Micromonosporaceae</taxon>
        <taxon>Virgisporangium</taxon>
    </lineage>
</organism>
<feature type="binding site" evidence="4">
    <location>
        <position position="47"/>
    </location>
    <ligand>
        <name>ATP</name>
        <dbReference type="ChEBI" id="CHEBI:30616"/>
    </ligand>
</feature>
<dbReference type="PANTHER" id="PTHR45832">
    <property type="entry name" value="SERINE/THREONINE-PROTEIN KINASE SAMKA-RELATED-RELATED"/>
    <property type="match status" value="1"/>
</dbReference>
<comment type="similarity">
    <text evidence="1">Belongs to the protein kinase superfamily. STE Ser/Thr protein kinase family. STE20 subfamily.</text>
</comment>
<feature type="compositionally biased region" description="Low complexity" evidence="5">
    <location>
        <begin position="410"/>
        <end position="425"/>
    </location>
</feature>
<dbReference type="PROSITE" id="PS00108">
    <property type="entry name" value="PROTEIN_KINASE_ST"/>
    <property type="match status" value="1"/>
</dbReference>
<dbReference type="AlphaFoldDB" id="A0A8J4DST9"/>
<evidence type="ECO:0000256" key="5">
    <source>
        <dbReference type="SAM" id="MobiDB-lite"/>
    </source>
</evidence>
<dbReference type="Proteomes" id="UP000619260">
    <property type="component" value="Unassembled WGS sequence"/>
</dbReference>
<evidence type="ECO:0000256" key="2">
    <source>
        <dbReference type="ARBA" id="ARBA00022741"/>
    </source>
</evidence>
<feature type="compositionally biased region" description="Basic and acidic residues" evidence="5">
    <location>
        <begin position="718"/>
        <end position="752"/>
    </location>
</feature>
<reference evidence="8" key="1">
    <citation type="submission" date="2021-01" db="EMBL/GenBank/DDBJ databases">
        <title>Whole genome shotgun sequence of Virgisporangium aliadipatigenens NBRC 105644.</title>
        <authorList>
            <person name="Komaki H."/>
            <person name="Tamura T."/>
        </authorList>
    </citation>
    <scope>NUCLEOTIDE SEQUENCE</scope>
    <source>
        <strain evidence="8">NBRC 105644</strain>
    </source>
</reference>
<dbReference type="PROSITE" id="PS00107">
    <property type="entry name" value="PROTEIN_KINASE_ATP"/>
    <property type="match status" value="1"/>
</dbReference>
<dbReference type="Gene3D" id="3.30.200.20">
    <property type="entry name" value="Phosphorylase Kinase, domain 1"/>
    <property type="match status" value="1"/>
</dbReference>
<feature type="compositionally biased region" description="Low complexity" evidence="5">
    <location>
        <begin position="523"/>
        <end position="650"/>
    </location>
</feature>
<feature type="domain" description="Protein kinase" evidence="7">
    <location>
        <begin position="18"/>
        <end position="272"/>
    </location>
</feature>
<sequence>MGMVFAMSASPTLVAGRYRLIEPLGVGGMGRVWHAWDQILGRDVAIKEIVPPEELLATERDDMRRRTLREARAAARLNHPNVVRVYDVFETGDKPWIVMEYVPSRSLQEVIVEDGPLPPARAAEIGLGVLAALHAAHRAGVMHRDVKPSNVLLSDDGRVVLTDFGIASVEGDSTVTRPGLVLGSPAYIAPERAREGIAGPASDLWSLGATLYAAVEGRSPYERSSPIATLTALASEEPDPAKNAGVLRGALNGLLRKDPALRIDAVEAERRLRRAASSGGSARRFRWPWEYKPWGNADERPVSPAGSGPVSPIGPPAPRSAPPPASPPQRGVPDAPHTVNLSRLTGPPPPRPIAEQPPLPTGGQGMPTAGRRPAPAGPPAPGTVNLSRIVPGIGGTPTVGAAPTAPVSLPQPRGSRPPARPPADATSVLPSGTVPPPPAALAGGPTTVVPTSGAPTSGAPTSGAPASGAPASGGSSRRENRDRSGHVTGATASLAARAVTGRQSGKAAGRKGADDAPETSGPSAAASAQSTVDAAAAAGSVAEVDAPGSPTSSSSSSGSSTSSPESSSTSSAWPASSSSSSVEGEASSAASAGSTAGGASAAVDDAVTTSDDAGTTSAGTDAAGEAASGTARDSAASDVGDGAAVSADASPTSGAAVGGAAGTAGVDRAGDAARTPSVEDAVTASDEDVVTAADAVAADPEAVDALDTDSVDGADTALDTRADTAPDARAQADLDARDDADAADRTAVDRTAVDQAAAAAEEADSDGDDESTAAGTPLSAEPGSAAPTSGAPTSGVPTSGAPTSGAPASGVSPTASGRARPTFPWRGGSSSGSTRSTSGRAGLVGRPVTFDKSAGRRSTPDATVVQPAASQSSITPSRAHRILASAAVPTSLKKASDLAERRRVLVGVIALVLFLLIGLAVVFGDGDGDDKPSGTPTGSTPTQGAPASSAPQAGQSPGGSSPAVESPAAPPPPASSGPVNPAYVERPPLPEGWYIYYERLDRNGGFSVYLPNTYRPTFRRNGGAKYEIVRFSVGGRTLEIDQTDTPQPNPVADWQGQRDRRRSAGDFPGYEEVKIAPVTYFQNAADWEFTFNSGGGRSHVNNRGFVVSPTKAYGIWYQSPDADWGAARADLEIIFNSFRVG</sequence>
<dbReference type="SMART" id="SM00220">
    <property type="entry name" value="S_TKc"/>
    <property type="match status" value="1"/>
</dbReference>
<feature type="compositionally biased region" description="Low complexity" evidence="5">
    <location>
        <begin position="933"/>
        <end position="967"/>
    </location>
</feature>
<feature type="region of interest" description="Disordered" evidence="5">
    <location>
        <begin position="930"/>
        <end position="983"/>
    </location>
</feature>
<keyword evidence="6" id="KW-1133">Transmembrane helix</keyword>